<dbReference type="OrthoDB" id="487863at2"/>
<dbReference type="SUPFAM" id="SSF47336">
    <property type="entry name" value="ACP-like"/>
    <property type="match status" value="1"/>
</dbReference>
<dbReference type="Proteomes" id="UP000238916">
    <property type="component" value="Unassembled WGS sequence"/>
</dbReference>
<dbReference type="InterPro" id="IPR009081">
    <property type="entry name" value="PP-bd_ACP"/>
</dbReference>
<name>A0A2U3KMC1_9FIRM</name>
<evidence type="ECO:0000259" key="1">
    <source>
        <dbReference type="PROSITE" id="PS50075"/>
    </source>
</evidence>
<dbReference type="AlphaFoldDB" id="A0A2U3KMC1"/>
<feature type="domain" description="Carrier" evidence="1">
    <location>
        <begin position="4"/>
        <end position="79"/>
    </location>
</feature>
<dbReference type="PROSITE" id="PS50075">
    <property type="entry name" value="CARRIER"/>
    <property type="match status" value="1"/>
</dbReference>
<gene>
    <name evidence="2" type="ORF">SBF1_2340004</name>
</gene>
<organism evidence="2 3">
    <name type="scientific">Candidatus Desulfosporosinus infrequens</name>
    <dbReference type="NCBI Taxonomy" id="2043169"/>
    <lineage>
        <taxon>Bacteria</taxon>
        <taxon>Bacillati</taxon>
        <taxon>Bacillota</taxon>
        <taxon>Clostridia</taxon>
        <taxon>Eubacteriales</taxon>
        <taxon>Desulfitobacteriaceae</taxon>
        <taxon>Desulfosporosinus</taxon>
    </lineage>
</organism>
<protein>
    <submittedName>
        <fullName evidence="2">Acyl carrier protein</fullName>
    </submittedName>
</protein>
<dbReference type="Pfam" id="PF00550">
    <property type="entry name" value="PP-binding"/>
    <property type="match status" value="1"/>
</dbReference>
<evidence type="ECO:0000313" key="2">
    <source>
        <dbReference type="EMBL" id="SPF40799.1"/>
    </source>
</evidence>
<dbReference type="EMBL" id="OMOF01000151">
    <property type="protein sequence ID" value="SPF40799.1"/>
    <property type="molecule type" value="Genomic_DNA"/>
</dbReference>
<sequence>MSKESVFQVIKESIVDILPEISTNQIEIALSLQDLGANSIDRMDIIIRSMESLGVKIPLVELARVSNIQGLVDLFYERARA</sequence>
<dbReference type="NCBIfam" id="NF005502">
    <property type="entry name" value="PRK07117.1"/>
    <property type="match status" value="1"/>
</dbReference>
<dbReference type="Gene3D" id="1.10.1200.10">
    <property type="entry name" value="ACP-like"/>
    <property type="match status" value="1"/>
</dbReference>
<proteinExistence type="predicted"/>
<reference evidence="3" key="1">
    <citation type="submission" date="2018-02" db="EMBL/GenBank/DDBJ databases">
        <authorList>
            <person name="Hausmann B."/>
        </authorList>
    </citation>
    <scope>NUCLEOTIDE SEQUENCE [LARGE SCALE GENOMIC DNA]</scope>
    <source>
        <strain evidence="3">Peat soil MAG SbF1</strain>
    </source>
</reference>
<evidence type="ECO:0000313" key="3">
    <source>
        <dbReference type="Proteomes" id="UP000238916"/>
    </source>
</evidence>
<dbReference type="InterPro" id="IPR036736">
    <property type="entry name" value="ACP-like_sf"/>
</dbReference>
<accession>A0A2U3KMC1</accession>